<dbReference type="InterPro" id="IPR000073">
    <property type="entry name" value="AB_hydrolase_1"/>
</dbReference>
<dbReference type="GO" id="GO:0042171">
    <property type="term" value="F:lysophosphatidic acid acyltransferase activity"/>
    <property type="evidence" value="ECO:0007669"/>
    <property type="project" value="TreeGrafter"/>
</dbReference>
<dbReference type="AlphaFoldDB" id="A0AAV1ILM4"/>
<sequence>MQQDTHIQQQQQAQHQVQHHLGQQQQQHHQQQQDALAKLRGAWRRVSPAVEELMSSVAPEGPAPASPEASVLSLPWYIKYSRWKPTSRQEAIHAEQNLLRLCRSPLDIRDVSVGQGRQQFMHTISAGERSSPPMVVLPGYGAGSGFYFRNIDGLAQHFRLHCVDLLGTGMSGRPSFPAKSREDAEDFFLSSLQQWREAMRVDKMVLVGHSLGGYLAASYALQYPQHVQHLVLVCPAGVPQDAGPRRLPSWAESPWSVRGQMFRLSRALWEAGATPGAIVRTLGPWGPGLIQKYARSRFREGMGLTGQEVEAFEEYFYHIMAARGSGEHALRHLLAPFARAKHPLEGRLPELKVPVSFVYGETDWMDPKAGVRVAASVRQSRGALSPTDCQVDIIPEAGHYPFLDQPLMFLEKVLGQTLRAFPDWQPSQHAAQQ</sequence>
<dbReference type="PRINTS" id="PR00111">
    <property type="entry name" value="ABHYDROLASE"/>
</dbReference>
<proteinExistence type="inferred from homology"/>
<name>A0AAV1ILM4_9CHLO</name>
<comment type="similarity">
    <text evidence="1">Belongs to the peptidase S33 family. ABHD4/ABHD5 subfamily.</text>
</comment>
<evidence type="ECO:0000259" key="3">
    <source>
        <dbReference type="Pfam" id="PF00561"/>
    </source>
</evidence>
<dbReference type="PANTHER" id="PTHR42886:SF29">
    <property type="entry name" value="PUMMELIG, ISOFORM A"/>
    <property type="match status" value="1"/>
</dbReference>
<dbReference type="Gene3D" id="3.40.50.1820">
    <property type="entry name" value="alpha/beta hydrolase"/>
    <property type="match status" value="1"/>
</dbReference>
<organism evidence="4 5">
    <name type="scientific">Coccomyxa viridis</name>
    <dbReference type="NCBI Taxonomy" id="1274662"/>
    <lineage>
        <taxon>Eukaryota</taxon>
        <taxon>Viridiplantae</taxon>
        <taxon>Chlorophyta</taxon>
        <taxon>core chlorophytes</taxon>
        <taxon>Trebouxiophyceae</taxon>
        <taxon>Trebouxiophyceae incertae sedis</taxon>
        <taxon>Coccomyxaceae</taxon>
        <taxon>Coccomyxa</taxon>
    </lineage>
</organism>
<dbReference type="EMBL" id="CAUYUE010000016">
    <property type="protein sequence ID" value="CAK0787122.1"/>
    <property type="molecule type" value="Genomic_DNA"/>
</dbReference>
<evidence type="ECO:0000313" key="5">
    <source>
        <dbReference type="Proteomes" id="UP001314263"/>
    </source>
</evidence>
<feature type="region of interest" description="Disordered" evidence="2">
    <location>
        <begin position="1"/>
        <end position="38"/>
    </location>
</feature>
<feature type="domain" description="AB hydrolase-1" evidence="3">
    <location>
        <begin position="132"/>
        <end position="405"/>
    </location>
</feature>
<comment type="caution">
    <text evidence="4">The sequence shown here is derived from an EMBL/GenBank/DDBJ whole genome shotgun (WGS) entry which is preliminary data.</text>
</comment>
<accession>A0AAV1ILM4</accession>
<dbReference type="GO" id="GO:0004623">
    <property type="term" value="F:phospholipase A2 activity"/>
    <property type="evidence" value="ECO:0007669"/>
    <property type="project" value="TreeGrafter"/>
</dbReference>
<reference evidence="4 5" key="1">
    <citation type="submission" date="2023-10" db="EMBL/GenBank/DDBJ databases">
        <authorList>
            <person name="Maclean D."/>
            <person name="Macfadyen A."/>
        </authorList>
    </citation>
    <scope>NUCLEOTIDE SEQUENCE [LARGE SCALE GENOMIC DNA]</scope>
</reference>
<dbReference type="Pfam" id="PF00561">
    <property type="entry name" value="Abhydrolase_1"/>
    <property type="match status" value="1"/>
</dbReference>
<feature type="compositionally biased region" description="Low complexity" evidence="2">
    <location>
        <begin position="1"/>
        <end position="33"/>
    </location>
</feature>
<evidence type="ECO:0000256" key="1">
    <source>
        <dbReference type="ARBA" id="ARBA00038097"/>
    </source>
</evidence>
<dbReference type="SUPFAM" id="SSF53474">
    <property type="entry name" value="alpha/beta-Hydrolases"/>
    <property type="match status" value="1"/>
</dbReference>
<protein>
    <recommendedName>
        <fullName evidence="3">AB hydrolase-1 domain-containing protein</fullName>
    </recommendedName>
</protein>
<gene>
    <name evidence="4" type="ORF">CVIRNUC_010338</name>
</gene>
<dbReference type="InterPro" id="IPR029058">
    <property type="entry name" value="AB_hydrolase_fold"/>
</dbReference>
<keyword evidence="5" id="KW-1185">Reference proteome</keyword>
<dbReference type="Proteomes" id="UP001314263">
    <property type="component" value="Unassembled WGS sequence"/>
</dbReference>
<dbReference type="GO" id="GO:0006654">
    <property type="term" value="P:phosphatidic acid biosynthetic process"/>
    <property type="evidence" value="ECO:0007669"/>
    <property type="project" value="TreeGrafter"/>
</dbReference>
<evidence type="ECO:0000313" key="4">
    <source>
        <dbReference type="EMBL" id="CAK0787122.1"/>
    </source>
</evidence>
<dbReference type="GO" id="GO:0055088">
    <property type="term" value="P:lipid homeostasis"/>
    <property type="evidence" value="ECO:0007669"/>
    <property type="project" value="TreeGrafter"/>
</dbReference>
<evidence type="ECO:0000256" key="2">
    <source>
        <dbReference type="SAM" id="MobiDB-lite"/>
    </source>
</evidence>
<dbReference type="PANTHER" id="PTHR42886">
    <property type="entry name" value="RE40534P-RELATED"/>
    <property type="match status" value="1"/>
</dbReference>